<accession>A0A9P0MVX0</accession>
<evidence type="ECO:0000313" key="2">
    <source>
        <dbReference type="Proteomes" id="UP001152798"/>
    </source>
</evidence>
<gene>
    <name evidence="1" type="ORF">NEZAVI_LOCUS14274</name>
</gene>
<keyword evidence="2" id="KW-1185">Reference proteome</keyword>
<dbReference type="OrthoDB" id="8194875at2759"/>
<reference evidence="1" key="1">
    <citation type="submission" date="2022-01" db="EMBL/GenBank/DDBJ databases">
        <authorList>
            <person name="King R."/>
        </authorList>
    </citation>
    <scope>NUCLEOTIDE SEQUENCE</scope>
</reference>
<name>A0A9P0MVX0_NEZVI</name>
<organism evidence="1 2">
    <name type="scientific">Nezara viridula</name>
    <name type="common">Southern green stink bug</name>
    <name type="synonym">Cimex viridulus</name>
    <dbReference type="NCBI Taxonomy" id="85310"/>
    <lineage>
        <taxon>Eukaryota</taxon>
        <taxon>Metazoa</taxon>
        <taxon>Ecdysozoa</taxon>
        <taxon>Arthropoda</taxon>
        <taxon>Hexapoda</taxon>
        <taxon>Insecta</taxon>
        <taxon>Pterygota</taxon>
        <taxon>Neoptera</taxon>
        <taxon>Paraneoptera</taxon>
        <taxon>Hemiptera</taxon>
        <taxon>Heteroptera</taxon>
        <taxon>Panheteroptera</taxon>
        <taxon>Pentatomomorpha</taxon>
        <taxon>Pentatomoidea</taxon>
        <taxon>Pentatomidae</taxon>
        <taxon>Pentatominae</taxon>
        <taxon>Nezara</taxon>
    </lineage>
</organism>
<proteinExistence type="predicted"/>
<dbReference type="AlphaFoldDB" id="A0A9P0MVX0"/>
<dbReference type="EMBL" id="OV725082">
    <property type="protein sequence ID" value="CAH1406300.1"/>
    <property type="molecule type" value="Genomic_DNA"/>
</dbReference>
<dbReference type="Proteomes" id="UP001152798">
    <property type="component" value="Chromosome 6"/>
</dbReference>
<evidence type="ECO:0000313" key="1">
    <source>
        <dbReference type="EMBL" id="CAH1406300.1"/>
    </source>
</evidence>
<protein>
    <submittedName>
        <fullName evidence="1">Uncharacterized protein</fullName>
    </submittedName>
</protein>
<sequence>MILCSREAAKMDHLQILDSLLKKDYDRRATPTNHLRMARRNPWPFVGPYPSGDKVGQPVHMGMCRLTCPLRYMCSQHG</sequence>